<evidence type="ECO:0000256" key="1">
    <source>
        <dbReference type="ARBA" id="ARBA00001576"/>
    </source>
</evidence>
<dbReference type="GO" id="GO:0009277">
    <property type="term" value="C:fungal-type cell wall"/>
    <property type="evidence" value="ECO:0007669"/>
    <property type="project" value="TreeGrafter"/>
</dbReference>
<dbReference type="Pfam" id="PF03636">
    <property type="entry name" value="Glyco_hydro_65N"/>
    <property type="match status" value="1"/>
</dbReference>
<evidence type="ECO:0000256" key="2">
    <source>
        <dbReference type="ARBA" id="ARBA00006768"/>
    </source>
</evidence>
<dbReference type="SUPFAM" id="SSF74650">
    <property type="entry name" value="Galactose mutarotase-like"/>
    <property type="match status" value="1"/>
</dbReference>
<dbReference type="PANTHER" id="PTHR11051:SF8">
    <property type="entry name" value="PROTEIN-GLUCOSYLGALACTOSYLHYDROXYLYSINE GLUCOSIDASE"/>
    <property type="match status" value="1"/>
</dbReference>
<evidence type="ECO:0000256" key="5">
    <source>
        <dbReference type="ARBA" id="ARBA00023180"/>
    </source>
</evidence>
<proteinExistence type="inferred from homology"/>
<accession>A0A1J9PBX4</accession>
<evidence type="ECO:0000313" key="10">
    <source>
        <dbReference type="Proteomes" id="UP000182235"/>
    </source>
</evidence>
<dbReference type="AlphaFoldDB" id="A0A1J9PBX4"/>
<feature type="chain" id="PRO_5012182227" description="alpha,alpha-trehalase" evidence="6">
    <location>
        <begin position="23"/>
        <end position="1020"/>
    </location>
</feature>
<dbReference type="GO" id="GO:0030246">
    <property type="term" value="F:carbohydrate binding"/>
    <property type="evidence" value="ECO:0007669"/>
    <property type="project" value="InterPro"/>
</dbReference>
<dbReference type="PANTHER" id="PTHR11051">
    <property type="entry name" value="GLYCOSYL HYDROLASE-RELATED"/>
    <property type="match status" value="1"/>
</dbReference>
<comment type="catalytic activity">
    <reaction evidence="1">
        <text>alpha,alpha-trehalose + H2O = alpha-D-glucose + beta-D-glucose</text>
        <dbReference type="Rhea" id="RHEA:32675"/>
        <dbReference type="ChEBI" id="CHEBI:15377"/>
        <dbReference type="ChEBI" id="CHEBI:15903"/>
        <dbReference type="ChEBI" id="CHEBI:16551"/>
        <dbReference type="ChEBI" id="CHEBI:17925"/>
        <dbReference type="EC" id="3.2.1.28"/>
    </reaction>
</comment>
<evidence type="ECO:0000256" key="6">
    <source>
        <dbReference type="SAM" id="SignalP"/>
    </source>
</evidence>
<keyword evidence="4" id="KW-0378">Hydrolase</keyword>
<evidence type="ECO:0000259" key="8">
    <source>
        <dbReference type="Pfam" id="PF03636"/>
    </source>
</evidence>
<evidence type="ECO:0000256" key="4">
    <source>
        <dbReference type="ARBA" id="ARBA00022801"/>
    </source>
</evidence>
<dbReference type="Gene3D" id="1.50.10.10">
    <property type="match status" value="1"/>
</dbReference>
<dbReference type="SUPFAM" id="SSF48208">
    <property type="entry name" value="Six-hairpin glycosidases"/>
    <property type="match status" value="1"/>
</dbReference>
<keyword evidence="6" id="KW-0732">Signal</keyword>
<dbReference type="OrthoDB" id="200349at2759"/>
<sequence>MRHIVAILAAAVVAFCLPQAAATTSSHGTMFPHVTWDSDTWTLTTTKANNSDWHTQSFVSNGYIGSSFASTGPFPVLYSNTTGQWWLQEYGTFGTVAGFFNRGPITKGEIYEEFIQYGWGSDIAGLPCWGSLVLDLGGDAYLDGTVDLSELSNIVLQQDFRKGTANFAYTWTPLSLDGVSVNVSFMAVADKLHPNRAYVHMELTSEAPINGTVVNILDGSAARRTDFQTKGIDGDHIYSAVSPSGVSNVTAWTYASLDCKGGDVSELRPVADRPYISDHPATIAQGVHINLQPNETVSLTKYVGIASSDAFEFPNQTAYHEMLMGHRTGFEAAFKQHVDEWANVLPDESVTSFVDPATGEVPAHLMDRQIATVVAAANLIMNTVGENALNYVQNAPINTWGIGVCGLTSDCYGGQQFWDQDIWMAPYLAASHPFEAKQISLSRTTLYDQALANMKAASRSTSKRDIDFSPQAAIYPWSTGRDGNCTAVGPCWDFEYHVNGDIVQGFVHYWAASGDDAFFENTLLPITNSVATLFSEIIELNSTTNTWMLKNMTDPDEYAMNVDNGAFTMAMMQWTLGTANIFNGFYGKPQNPTWEKQAAALEIPMNEHGDITLEYTGMEGDISIKQADVILRTYPLDNHDNYTLDNQIADVDYYAAKQDQNGPGMTYAIFSIDSSALAQPGCSAYTYDRYSWTPYARAPWFAFSEQMDDYGASYPPAYPFMTGFGGFLQVDLMGYLGLRYDTSHKLKVFPNLPPQIPHIRLPTFYFHGWPIRAEMNQTHTTLIRLETPLPTANVSFMDTDIPVLVTAVGFPDEQTFQLPPAGRGSLILENFDANRKPAIDNNILQCQPIVAFNGTILPGQFAEGAMDGSTSTKWQTTSAKTVSSITVDLSDGDNTNTFAPVKSIFVDWAAAVPSSFAVVFHNSSSSNNNANNNNVTIDGVGDPTDQQRIDVPKVNISIPYNASEQKIVQRYQGNTTSVDLLGSSRHIWTGRYATLLVVGNQGDDSDWAPGASVAEWAVIV</sequence>
<gene>
    <name evidence="9" type="ORF">AJ78_05579</name>
</gene>
<dbReference type="InterPro" id="IPR005196">
    <property type="entry name" value="Glyco_hydro_65_N"/>
</dbReference>
<feature type="domain" description="Glycoside hydrolase family 65 N-terminal" evidence="8">
    <location>
        <begin position="55"/>
        <end position="309"/>
    </location>
</feature>
<dbReference type="EMBL" id="LGRN01000249">
    <property type="protein sequence ID" value="OJD14032.1"/>
    <property type="molecule type" value="Genomic_DNA"/>
</dbReference>
<organism evidence="9 10">
    <name type="scientific">Emergomyces pasteurianus Ep9510</name>
    <dbReference type="NCBI Taxonomy" id="1447872"/>
    <lineage>
        <taxon>Eukaryota</taxon>
        <taxon>Fungi</taxon>
        <taxon>Dikarya</taxon>
        <taxon>Ascomycota</taxon>
        <taxon>Pezizomycotina</taxon>
        <taxon>Eurotiomycetes</taxon>
        <taxon>Eurotiomycetidae</taxon>
        <taxon>Onygenales</taxon>
        <taxon>Ajellomycetaceae</taxon>
        <taxon>Emergomyces</taxon>
    </lineage>
</organism>
<dbReference type="InterPro" id="IPR005195">
    <property type="entry name" value="Glyco_hydro_65_M"/>
</dbReference>
<name>A0A1J9PBX4_9EURO</name>
<dbReference type="Pfam" id="PF03632">
    <property type="entry name" value="Glyco_hydro_65m"/>
    <property type="match status" value="1"/>
</dbReference>
<feature type="signal peptide" evidence="6">
    <location>
        <begin position="1"/>
        <end position="22"/>
    </location>
</feature>
<dbReference type="InterPro" id="IPR037018">
    <property type="entry name" value="GH65_N"/>
</dbReference>
<evidence type="ECO:0000259" key="7">
    <source>
        <dbReference type="Pfam" id="PF03632"/>
    </source>
</evidence>
<comment type="similarity">
    <text evidence="2">Belongs to the glycosyl hydrolase 65 family.</text>
</comment>
<dbReference type="GO" id="GO:0005993">
    <property type="term" value="P:trehalose catabolic process"/>
    <property type="evidence" value="ECO:0007669"/>
    <property type="project" value="TreeGrafter"/>
</dbReference>
<reference evidence="9 10" key="1">
    <citation type="submission" date="2015-07" db="EMBL/GenBank/DDBJ databases">
        <title>Emmonsia species relationships and genome sequence.</title>
        <authorList>
            <consortium name="The Broad Institute Genomics Platform"/>
            <person name="Cuomo C.A."/>
            <person name="Munoz J.F."/>
            <person name="Imamovic A."/>
            <person name="Priest M.E."/>
            <person name="Young S."/>
            <person name="Clay O.K."/>
            <person name="McEwen J.G."/>
        </authorList>
    </citation>
    <scope>NUCLEOTIDE SEQUENCE [LARGE SCALE GENOMIC DNA]</scope>
    <source>
        <strain evidence="9 10">UAMH 9510</strain>
    </source>
</reference>
<dbReference type="STRING" id="1447872.A0A1J9PBX4"/>
<dbReference type="InterPro" id="IPR008928">
    <property type="entry name" value="6-hairpin_glycosidase_sf"/>
</dbReference>
<protein>
    <recommendedName>
        <fullName evidence="3">alpha,alpha-trehalase</fullName>
        <ecNumber evidence="3">3.2.1.28</ecNumber>
    </recommendedName>
</protein>
<dbReference type="InterPro" id="IPR012341">
    <property type="entry name" value="6hp_glycosidase-like_sf"/>
</dbReference>
<keyword evidence="5" id="KW-0325">Glycoprotein</keyword>
<dbReference type="VEuPathDB" id="FungiDB:AJ78_05579"/>
<feature type="domain" description="Glycoside hydrolase family 65 central catalytic" evidence="7">
    <location>
        <begin position="401"/>
        <end position="580"/>
    </location>
</feature>
<evidence type="ECO:0000313" key="9">
    <source>
        <dbReference type="EMBL" id="OJD14032.1"/>
    </source>
</evidence>
<dbReference type="Gene3D" id="2.70.98.40">
    <property type="entry name" value="Glycoside hydrolase, family 65, N-terminal domain"/>
    <property type="match status" value="1"/>
</dbReference>
<dbReference type="InterPro" id="IPR011013">
    <property type="entry name" value="Gal_mutarotase_sf_dom"/>
</dbReference>
<dbReference type="FunFam" id="1.50.10.10:FF:000032">
    <property type="entry name" value="Vacuolar acid trehalase"/>
    <property type="match status" value="1"/>
</dbReference>
<dbReference type="GO" id="GO:0004555">
    <property type="term" value="F:alpha,alpha-trehalase activity"/>
    <property type="evidence" value="ECO:0007669"/>
    <property type="project" value="UniProtKB-EC"/>
</dbReference>
<evidence type="ECO:0000256" key="3">
    <source>
        <dbReference type="ARBA" id="ARBA00012757"/>
    </source>
</evidence>
<dbReference type="Proteomes" id="UP000182235">
    <property type="component" value="Unassembled WGS sequence"/>
</dbReference>
<comment type="caution">
    <text evidence="9">The sequence shown here is derived from an EMBL/GenBank/DDBJ whole genome shotgun (WGS) entry which is preliminary data.</text>
</comment>
<keyword evidence="10" id="KW-1185">Reference proteome</keyword>
<dbReference type="EC" id="3.2.1.28" evidence="3"/>